<feature type="compositionally biased region" description="Basic and acidic residues" evidence="1">
    <location>
        <begin position="278"/>
        <end position="292"/>
    </location>
</feature>
<gene>
    <name evidence="2" type="ORF">NE237_018930</name>
</gene>
<proteinExistence type="predicted"/>
<protein>
    <submittedName>
        <fullName evidence="2">Uncharacterized protein</fullName>
    </submittedName>
</protein>
<accession>A0A9Q0KB09</accession>
<feature type="compositionally biased region" description="Low complexity" evidence="1">
    <location>
        <begin position="108"/>
        <end position="145"/>
    </location>
</feature>
<feature type="region of interest" description="Disordered" evidence="1">
    <location>
        <begin position="213"/>
        <end position="237"/>
    </location>
</feature>
<dbReference type="PANTHER" id="PTHR33922:SF2">
    <property type="entry name" value="OS07G0589600 PROTEIN"/>
    <property type="match status" value="1"/>
</dbReference>
<dbReference type="OrthoDB" id="778913at2759"/>
<comment type="caution">
    <text evidence="2">The sequence shown here is derived from an EMBL/GenBank/DDBJ whole genome shotgun (WGS) entry which is preliminary data.</text>
</comment>
<reference evidence="2" key="1">
    <citation type="journal article" date="2023" name="Plant J.">
        <title>The genome of the king protea, Protea cynaroides.</title>
        <authorList>
            <person name="Chang J."/>
            <person name="Duong T.A."/>
            <person name="Schoeman C."/>
            <person name="Ma X."/>
            <person name="Roodt D."/>
            <person name="Barker N."/>
            <person name="Li Z."/>
            <person name="Van de Peer Y."/>
            <person name="Mizrachi E."/>
        </authorList>
    </citation>
    <scope>NUCLEOTIDE SEQUENCE</scope>
    <source>
        <tissue evidence="2">Young leaves</tissue>
    </source>
</reference>
<evidence type="ECO:0000256" key="1">
    <source>
        <dbReference type="SAM" id="MobiDB-lite"/>
    </source>
</evidence>
<organism evidence="2 3">
    <name type="scientific">Protea cynaroides</name>
    <dbReference type="NCBI Taxonomy" id="273540"/>
    <lineage>
        <taxon>Eukaryota</taxon>
        <taxon>Viridiplantae</taxon>
        <taxon>Streptophyta</taxon>
        <taxon>Embryophyta</taxon>
        <taxon>Tracheophyta</taxon>
        <taxon>Spermatophyta</taxon>
        <taxon>Magnoliopsida</taxon>
        <taxon>Proteales</taxon>
        <taxon>Proteaceae</taxon>
        <taxon>Protea</taxon>
    </lineage>
</organism>
<dbReference type="PANTHER" id="PTHR33922">
    <property type="entry name" value="OS01G0888066 PROTEIN-RELATED"/>
    <property type="match status" value="1"/>
</dbReference>
<dbReference type="EMBL" id="JAMYWD010000007">
    <property type="protein sequence ID" value="KAJ4967081.1"/>
    <property type="molecule type" value="Genomic_DNA"/>
</dbReference>
<keyword evidence="3" id="KW-1185">Reference proteome</keyword>
<evidence type="ECO:0000313" key="3">
    <source>
        <dbReference type="Proteomes" id="UP001141806"/>
    </source>
</evidence>
<feature type="region of interest" description="Disordered" evidence="1">
    <location>
        <begin position="277"/>
        <end position="299"/>
    </location>
</feature>
<feature type="region of interest" description="Disordered" evidence="1">
    <location>
        <begin position="1"/>
        <end position="51"/>
    </location>
</feature>
<evidence type="ECO:0000313" key="2">
    <source>
        <dbReference type="EMBL" id="KAJ4967081.1"/>
    </source>
</evidence>
<sequence length="321" mass="36032">MMRGMYIVEKMMSRKDQEEEEEEEEALSLCDLPVVETTKDENESSDQSQVLKELQEDEFEFGPWGAGSLLREFDMCAADEVFFQGQILPLRLSDGGIAGIGRDSQNPSRCASRSESITSSSRSSSIRSRISNSSSSGSSIKMRSSGYRERELSRNHSHAHQSPRPQIWPTSAPPGNGGGRSRRSTGWILFRPGLVRTPEIELHDLKLKLRNRNKSCENSSKGRNSKNDAKEREKKLMKTTKTQGVRVKLFDGFTSGCKCSVSAVGPIPSRIASVKKVSASDREENKLHEDQQQKQGKQAMAHYRTFEWLKQLSLADQQQEA</sequence>
<feature type="compositionally biased region" description="Basic and acidic residues" evidence="1">
    <location>
        <begin position="225"/>
        <end position="236"/>
    </location>
</feature>
<name>A0A9Q0KB09_9MAGN</name>
<dbReference type="AlphaFoldDB" id="A0A9Q0KB09"/>
<dbReference type="Proteomes" id="UP001141806">
    <property type="component" value="Unassembled WGS sequence"/>
</dbReference>
<feature type="region of interest" description="Disordered" evidence="1">
    <location>
        <begin position="99"/>
        <end position="184"/>
    </location>
</feature>